<evidence type="ECO:0000313" key="3">
    <source>
        <dbReference type="Proteomes" id="UP001183202"/>
    </source>
</evidence>
<dbReference type="Proteomes" id="UP001183202">
    <property type="component" value="Unassembled WGS sequence"/>
</dbReference>
<feature type="transmembrane region" description="Helical" evidence="1">
    <location>
        <begin position="309"/>
        <end position="331"/>
    </location>
</feature>
<keyword evidence="1" id="KW-0812">Transmembrane</keyword>
<organism evidence="2 3">
    <name type="scientific">Pseudonocardia charpentierae</name>
    <dbReference type="NCBI Taxonomy" id="3075545"/>
    <lineage>
        <taxon>Bacteria</taxon>
        <taxon>Bacillati</taxon>
        <taxon>Actinomycetota</taxon>
        <taxon>Actinomycetes</taxon>
        <taxon>Pseudonocardiales</taxon>
        <taxon>Pseudonocardiaceae</taxon>
        <taxon>Pseudonocardia</taxon>
    </lineage>
</organism>
<comment type="caution">
    <text evidence="2">The sequence shown here is derived from an EMBL/GenBank/DDBJ whole genome shotgun (WGS) entry which is preliminary data.</text>
</comment>
<proteinExistence type="predicted"/>
<dbReference type="SUPFAM" id="SSF103473">
    <property type="entry name" value="MFS general substrate transporter"/>
    <property type="match status" value="1"/>
</dbReference>
<feature type="transmembrane region" description="Helical" evidence="1">
    <location>
        <begin position="112"/>
        <end position="134"/>
    </location>
</feature>
<gene>
    <name evidence="2" type="ORF">RM445_22515</name>
</gene>
<feature type="transmembrane region" description="Helical" evidence="1">
    <location>
        <begin position="146"/>
        <end position="167"/>
    </location>
</feature>
<feature type="transmembrane region" description="Helical" evidence="1">
    <location>
        <begin position="343"/>
        <end position="366"/>
    </location>
</feature>
<feature type="transmembrane region" description="Helical" evidence="1">
    <location>
        <begin position="372"/>
        <end position="393"/>
    </location>
</feature>
<feature type="transmembrane region" description="Helical" evidence="1">
    <location>
        <begin position="12"/>
        <end position="34"/>
    </location>
</feature>
<accession>A0ABU2NEB8</accession>
<name>A0ABU2NEB8_9PSEU</name>
<dbReference type="InterPro" id="IPR036259">
    <property type="entry name" value="MFS_trans_sf"/>
</dbReference>
<feature type="transmembrane region" description="Helical" evidence="1">
    <location>
        <begin position="283"/>
        <end position="303"/>
    </location>
</feature>
<evidence type="ECO:0000313" key="2">
    <source>
        <dbReference type="EMBL" id="MDT0352307.1"/>
    </source>
</evidence>
<feature type="transmembrane region" description="Helical" evidence="1">
    <location>
        <begin position="54"/>
        <end position="77"/>
    </location>
</feature>
<dbReference type="EMBL" id="JAVREJ010000017">
    <property type="protein sequence ID" value="MDT0352307.1"/>
    <property type="molecule type" value="Genomic_DNA"/>
</dbReference>
<reference evidence="3" key="1">
    <citation type="submission" date="2023-07" db="EMBL/GenBank/DDBJ databases">
        <title>30 novel species of actinomycetes from the DSMZ collection.</title>
        <authorList>
            <person name="Nouioui I."/>
        </authorList>
    </citation>
    <scope>NUCLEOTIDE SEQUENCE [LARGE SCALE GENOMIC DNA]</scope>
    <source>
        <strain evidence="3">DSM 45834</strain>
    </source>
</reference>
<dbReference type="PANTHER" id="PTHR23523">
    <property type="match status" value="1"/>
</dbReference>
<protein>
    <submittedName>
        <fullName evidence="2">MFS transporter</fullName>
    </submittedName>
</protein>
<feature type="transmembrane region" description="Helical" evidence="1">
    <location>
        <begin position="218"/>
        <end position="240"/>
    </location>
</feature>
<dbReference type="Pfam" id="PF07690">
    <property type="entry name" value="MFS_1"/>
    <property type="match status" value="1"/>
</dbReference>
<feature type="transmembrane region" description="Helical" evidence="1">
    <location>
        <begin position="173"/>
        <end position="194"/>
    </location>
</feature>
<keyword evidence="1" id="KW-0472">Membrane</keyword>
<dbReference type="Gene3D" id="1.20.1250.20">
    <property type="entry name" value="MFS general substrate transporter like domains"/>
    <property type="match status" value="2"/>
</dbReference>
<keyword evidence="3" id="KW-1185">Reference proteome</keyword>
<evidence type="ECO:0000256" key="1">
    <source>
        <dbReference type="SAM" id="Phobius"/>
    </source>
</evidence>
<dbReference type="InterPro" id="IPR052524">
    <property type="entry name" value="MFS_Cyanate_Porter"/>
</dbReference>
<feature type="transmembrane region" description="Helical" evidence="1">
    <location>
        <begin position="89"/>
        <end position="106"/>
    </location>
</feature>
<dbReference type="RefSeq" id="WP_311558811.1">
    <property type="nucleotide sequence ID" value="NZ_JAVREJ010000017.1"/>
</dbReference>
<keyword evidence="1" id="KW-1133">Transmembrane helix</keyword>
<feature type="transmembrane region" description="Helical" evidence="1">
    <location>
        <begin position="252"/>
        <end position="276"/>
    </location>
</feature>
<dbReference type="CDD" id="cd17339">
    <property type="entry name" value="MFS_NIMT_CynX_like"/>
    <property type="match status" value="1"/>
</dbReference>
<sequence>MTGQHLGSDGQGTATVGLPSVLLALSVVLVAINLRPAVAGVGPVLPELRAGLPLSGAGAAVLTTLPVVCFGLLATVAPRLARRFGIEPVLAGVMAALAAAALVRVLDGPPVLFLGTVVAGGAIAIGNVLLPPLIKRDFPDRSGLMMGVYTMAVSGAAAVAAGLAVPLADATDLGWRGALGAWAVPAAVAALVWVPRMRGHTRPPASPAAGRSLVRDPLAWQLTVFFGLQSLSFYAMLGWLPSMYRDFGATPAVAGFLLSFSGLVQIPVSLVLPALANRATRQVGYAIGATAVIGIGLLGVLLAPMAAPYLWVGLIGAGQGACFALGLNLFVLRTERVADTARVSAMAQSIGYTLCAFGPLLVGLLHDATGSWTGPLVLLLALIVPQAVSGALAGRNRTVRG</sequence>
<dbReference type="InterPro" id="IPR011701">
    <property type="entry name" value="MFS"/>
</dbReference>
<dbReference type="PANTHER" id="PTHR23523:SF2">
    <property type="entry name" value="2-NITROIMIDAZOLE TRANSPORTER"/>
    <property type="match status" value="1"/>
</dbReference>